<dbReference type="RefSeq" id="WP_120212315.1">
    <property type="nucleotide sequence ID" value="NZ_BMCW01000001.1"/>
</dbReference>
<name>A0A420DDQ2_9FLAO</name>
<organism evidence="2 3">
    <name type="scientific">Epilithonimonas arachidiradicis</name>
    <dbReference type="NCBI Taxonomy" id="1617282"/>
    <lineage>
        <taxon>Bacteria</taxon>
        <taxon>Pseudomonadati</taxon>
        <taxon>Bacteroidota</taxon>
        <taxon>Flavobacteriia</taxon>
        <taxon>Flavobacteriales</taxon>
        <taxon>Weeksellaceae</taxon>
        <taxon>Chryseobacterium group</taxon>
        <taxon>Epilithonimonas</taxon>
    </lineage>
</organism>
<sequence length="73" mass="8458">MAKQQFKNGEKAKVNCTLSQLLLLQITGLQPGDEIYIVRKSFRDKDRDFYIVNPEPLKTEGQTIPENYLTKIE</sequence>
<reference evidence="2 3" key="2">
    <citation type="submission" date="2018-09" db="EMBL/GenBank/DDBJ databases">
        <title>Genomic Encyclopedia of Archaeal and Bacterial Type Strains, Phase II (KMG-II): from individual species to whole genera.</title>
        <authorList>
            <person name="Goeker M."/>
        </authorList>
    </citation>
    <scope>NUCLEOTIDE SEQUENCE [LARGE SCALE GENOMIC DNA]</scope>
    <source>
        <strain evidence="2 3">DSM 27620</strain>
    </source>
</reference>
<dbReference type="EMBL" id="BMCW01000001">
    <property type="protein sequence ID" value="GGG47260.1"/>
    <property type="molecule type" value="Genomic_DNA"/>
</dbReference>
<comment type="caution">
    <text evidence="2">The sequence shown here is derived from an EMBL/GenBank/DDBJ whole genome shotgun (WGS) entry which is preliminary data.</text>
</comment>
<protein>
    <submittedName>
        <fullName evidence="2">Uncharacterized protein</fullName>
    </submittedName>
</protein>
<accession>A0A420DDQ2</accession>
<evidence type="ECO:0000313" key="4">
    <source>
        <dbReference type="Proteomes" id="UP000658202"/>
    </source>
</evidence>
<reference evidence="1" key="1">
    <citation type="journal article" date="2014" name="Int. J. Syst. Evol. Microbiol.">
        <title>Complete genome of a new Firmicutes species belonging to the dominant human colonic microbiota ('Ruminococcus bicirculans') reveals two chromosomes and a selective capacity to utilize plant glucans.</title>
        <authorList>
            <consortium name="NISC Comparative Sequencing Program"/>
            <person name="Wegmann U."/>
            <person name="Louis P."/>
            <person name="Goesmann A."/>
            <person name="Henrissat B."/>
            <person name="Duncan S.H."/>
            <person name="Flint H.J."/>
        </authorList>
    </citation>
    <scope>NUCLEOTIDE SEQUENCE</scope>
    <source>
        <strain evidence="1">CCM 8490</strain>
    </source>
</reference>
<gene>
    <name evidence="2" type="ORF">BXY58_0625</name>
    <name evidence="1" type="ORF">GCM10007332_05970</name>
</gene>
<evidence type="ECO:0000313" key="2">
    <source>
        <dbReference type="EMBL" id="RKE90040.1"/>
    </source>
</evidence>
<reference evidence="1" key="4">
    <citation type="submission" date="2024-05" db="EMBL/GenBank/DDBJ databases">
        <authorList>
            <person name="Sun Q."/>
            <person name="Sedlacek I."/>
        </authorList>
    </citation>
    <scope>NUCLEOTIDE SEQUENCE</scope>
    <source>
        <strain evidence="1">CCM 8490</strain>
    </source>
</reference>
<evidence type="ECO:0000313" key="3">
    <source>
        <dbReference type="Proteomes" id="UP000285906"/>
    </source>
</evidence>
<keyword evidence="4" id="KW-1185">Reference proteome</keyword>
<dbReference type="EMBL" id="RAQH01000001">
    <property type="protein sequence ID" value="RKE90040.1"/>
    <property type="molecule type" value="Genomic_DNA"/>
</dbReference>
<proteinExistence type="predicted"/>
<dbReference type="Proteomes" id="UP000285906">
    <property type="component" value="Unassembled WGS sequence"/>
</dbReference>
<dbReference type="AlphaFoldDB" id="A0A420DDQ2"/>
<dbReference type="Proteomes" id="UP000658202">
    <property type="component" value="Unassembled WGS sequence"/>
</dbReference>
<reference evidence="4" key="3">
    <citation type="journal article" date="2019" name="Int. J. Syst. Evol. Microbiol.">
        <title>The Global Catalogue of Microorganisms (GCM) 10K type strain sequencing project: providing services to taxonomists for standard genome sequencing and annotation.</title>
        <authorList>
            <consortium name="The Broad Institute Genomics Platform"/>
            <consortium name="The Broad Institute Genome Sequencing Center for Infectious Disease"/>
            <person name="Wu L."/>
            <person name="Ma J."/>
        </authorList>
    </citation>
    <scope>NUCLEOTIDE SEQUENCE [LARGE SCALE GENOMIC DNA]</scope>
    <source>
        <strain evidence="4">CCM 8490</strain>
    </source>
</reference>
<evidence type="ECO:0000313" key="1">
    <source>
        <dbReference type="EMBL" id="GGG47260.1"/>
    </source>
</evidence>